<keyword evidence="1" id="KW-1133">Transmembrane helix</keyword>
<dbReference type="InterPro" id="IPR010004">
    <property type="entry name" value="Uncharacterised_Ycf66"/>
</dbReference>
<sequence>MFENPINLIGTILIIAGMTLCALPFTRPKLFRRQDIVLIVAFFFCGLVLFSQHRWYRKELTQLNLILLSIPGVFYTIQNIRLRSRNNITR</sequence>
<evidence type="ECO:0000313" key="3">
    <source>
        <dbReference type="Proteomes" id="UP000053372"/>
    </source>
</evidence>
<feature type="transmembrane region" description="Helical" evidence="1">
    <location>
        <begin position="6"/>
        <end position="25"/>
    </location>
</feature>
<keyword evidence="3" id="KW-1185">Reference proteome</keyword>
<gene>
    <name evidence="2" type="ORF">BC008_31655</name>
</gene>
<feature type="transmembrane region" description="Helical" evidence="1">
    <location>
        <begin position="37"/>
        <end position="56"/>
    </location>
</feature>
<accession>A0A0V7ZTE6</accession>
<dbReference type="AlphaFoldDB" id="A0A0V7ZTE6"/>
<dbReference type="EMBL" id="LMTZ01000084">
    <property type="protein sequence ID" value="KST67940.1"/>
    <property type="molecule type" value="Genomic_DNA"/>
</dbReference>
<reference evidence="2 3" key="1">
    <citation type="journal article" date="2015" name="Genome Announc.">
        <title>Draft Genome of the Euendolithic (true boring) Cyanobacterium Mastigocoleus testarum strain BC008.</title>
        <authorList>
            <person name="Guida B.S."/>
            <person name="Garcia-Pichel F."/>
        </authorList>
    </citation>
    <scope>NUCLEOTIDE SEQUENCE [LARGE SCALE GENOMIC DNA]</scope>
    <source>
        <strain evidence="2 3">BC008</strain>
    </source>
</reference>
<dbReference type="Proteomes" id="UP000053372">
    <property type="component" value="Unassembled WGS sequence"/>
</dbReference>
<protein>
    <submittedName>
        <fullName evidence="2">Uncharacterized protein</fullName>
    </submittedName>
</protein>
<organism evidence="2 3">
    <name type="scientific">Mastigocoleus testarum BC008</name>
    <dbReference type="NCBI Taxonomy" id="371196"/>
    <lineage>
        <taxon>Bacteria</taxon>
        <taxon>Bacillati</taxon>
        <taxon>Cyanobacteriota</taxon>
        <taxon>Cyanophyceae</taxon>
        <taxon>Nostocales</taxon>
        <taxon>Hapalosiphonaceae</taxon>
        <taxon>Mastigocoleus</taxon>
    </lineage>
</organism>
<keyword evidence="1" id="KW-0812">Transmembrane</keyword>
<name>A0A0V7ZTE6_9CYAN</name>
<keyword evidence="1" id="KW-0472">Membrane</keyword>
<evidence type="ECO:0000313" key="2">
    <source>
        <dbReference type="EMBL" id="KST67940.1"/>
    </source>
</evidence>
<evidence type="ECO:0000256" key="1">
    <source>
        <dbReference type="SAM" id="Phobius"/>
    </source>
</evidence>
<proteinExistence type="predicted"/>
<feature type="transmembrane region" description="Helical" evidence="1">
    <location>
        <begin position="62"/>
        <end position="80"/>
    </location>
</feature>
<dbReference type="Pfam" id="PF07444">
    <property type="entry name" value="Ycf66_N"/>
    <property type="match status" value="1"/>
</dbReference>
<dbReference type="OrthoDB" id="516293at2"/>
<comment type="caution">
    <text evidence="2">The sequence shown here is derived from an EMBL/GenBank/DDBJ whole genome shotgun (WGS) entry which is preliminary data.</text>
</comment>